<reference evidence="5" key="1">
    <citation type="submission" date="2016-06" db="EMBL/GenBank/DDBJ databases">
        <authorList>
            <person name="Nascimento L."/>
            <person name="Pereira R.V."/>
            <person name="Martins L.F."/>
            <person name="Quaggio R.B."/>
            <person name="Silva A.M."/>
            <person name="Setubal J.C."/>
        </authorList>
    </citation>
    <scope>NUCLEOTIDE SEQUENCE [LARGE SCALE GENOMIC DNA]</scope>
</reference>
<organism evidence="4 5">
    <name type="scientific">Bacillus thermozeamaize</name>
    <dbReference type="NCBI Taxonomy" id="230954"/>
    <lineage>
        <taxon>Bacteria</taxon>
        <taxon>Bacillati</taxon>
        <taxon>Bacillota</taxon>
        <taxon>Bacilli</taxon>
        <taxon>Bacillales</taxon>
        <taxon>Bacillaceae</taxon>
        <taxon>Bacillus</taxon>
    </lineage>
</organism>
<dbReference type="PANTHER" id="PTHR10587:SF133">
    <property type="entry name" value="CHITIN DEACETYLASE 1-RELATED"/>
    <property type="match status" value="1"/>
</dbReference>
<dbReference type="GO" id="GO:0005975">
    <property type="term" value="P:carbohydrate metabolic process"/>
    <property type="evidence" value="ECO:0007669"/>
    <property type="project" value="InterPro"/>
</dbReference>
<evidence type="ECO:0000256" key="1">
    <source>
        <dbReference type="ARBA" id="ARBA00022723"/>
    </source>
</evidence>
<dbReference type="PROSITE" id="PS51677">
    <property type="entry name" value="NODB"/>
    <property type="match status" value="1"/>
</dbReference>
<dbReference type="Proteomes" id="UP000196475">
    <property type="component" value="Unassembled WGS sequence"/>
</dbReference>
<keyword evidence="1" id="KW-0479">Metal-binding</keyword>
<dbReference type="SUPFAM" id="SSF88713">
    <property type="entry name" value="Glycoside hydrolase/deacetylase"/>
    <property type="match status" value="1"/>
</dbReference>
<dbReference type="AlphaFoldDB" id="A0A1Y3PAH1"/>
<comment type="caution">
    <text evidence="4">The sequence shown here is derived from an EMBL/GenBank/DDBJ whole genome shotgun (WGS) entry which is preliminary data.</text>
</comment>
<dbReference type="GO" id="GO:0046872">
    <property type="term" value="F:metal ion binding"/>
    <property type="evidence" value="ECO:0007669"/>
    <property type="project" value="UniProtKB-KW"/>
</dbReference>
<dbReference type="PANTHER" id="PTHR10587">
    <property type="entry name" value="GLYCOSYL TRANSFERASE-RELATED"/>
    <property type="match status" value="1"/>
</dbReference>
<dbReference type="InterPro" id="IPR002509">
    <property type="entry name" value="NODB_dom"/>
</dbReference>
<dbReference type="InterPro" id="IPR011330">
    <property type="entry name" value="Glyco_hydro/deAcase_b/a-brl"/>
</dbReference>
<evidence type="ECO:0000313" key="4">
    <source>
        <dbReference type="EMBL" id="OUM84310.1"/>
    </source>
</evidence>
<gene>
    <name evidence="4" type="ORF">BAA01_04520</name>
</gene>
<name>A0A1Y3PAH1_9BACI</name>
<dbReference type="Pfam" id="PF01522">
    <property type="entry name" value="Polysacc_deac_1"/>
    <property type="match status" value="1"/>
</dbReference>
<sequence length="262" mass="29380">MRKLVARVWFRRSVLPSCMGLAVFAASLLFLFFPESKDVFGGIPGNDELVAPVYRVQTKEKVIALTFDDGPHPVYTGKILKMLRDKGIRATFFLNGHHVKAHPALAKQIVLQGHEVGNHGYYHRDLTKLSPVEIYQDLAKSGQLIKQITGKEVAYFRPMGGKLNRDVVASAQQLGFKIVLWSVDPKDWDMKNPASIIEETLVTEAESGDIVLLHDGGGHQETMMKALDRVIRKLQKKGFRFVTVSELLAESRQEQKAHLPVP</sequence>
<feature type="domain" description="NodB homology" evidence="3">
    <location>
        <begin position="61"/>
        <end position="242"/>
    </location>
</feature>
<evidence type="ECO:0000313" key="5">
    <source>
        <dbReference type="Proteomes" id="UP000196475"/>
    </source>
</evidence>
<dbReference type="CDD" id="cd10917">
    <property type="entry name" value="CE4_NodB_like_6s_7s"/>
    <property type="match status" value="1"/>
</dbReference>
<dbReference type="Gene3D" id="3.20.20.370">
    <property type="entry name" value="Glycoside hydrolase/deacetylase"/>
    <property type="match status" value="1"/>
</dbReference>
<evidence type="ECO:0000256" key="2">
    <source>
        <dbReference type="ARBA" id="ARBA00022801"/>
    </source>
</evidence>
<proteinExistence type="predicted"/>
<dbReference type="GO" id="GO:0016810">
    <property type="term" value="F:hydrolase activity, acting on carbon-nitrogen (but not peptide) bonds"/>
    <property type="evidence" value="ECO:0007669"/>
    <property type="project" value="InterPro"/>
</dbReference>
<protein>
    <recommendedName>
        <fullName evidence="3">NodB homology domain-containing protein</fullName>
    </recommendedName>
</protein>
<dbReference type="GO" id="GO:0016020">
    <property type="term" value="C:membrane"/>
    <property type="evidence" value="ECO:0007669"/>
    <property type="project" value="TreeGrafter"/>
</dbReference>
<dbReference type="InterPro" id="IPR050248">
    <property type="entry name" value="Polysacc_deacetylase_ArnD"/>
</dbReference>
<keyword evidence="2" id="KW-0378">Hydrolase</keyword>
<accession>A0A1Y3PAH1</accession>
<dbReference type="EMBL" id="LZRT01000134">
    <property type="protein sequence ID" value="OUM84310.1"/>
    <property type="molecule type" value="Genomic_DNA"/>
</dbReference>
<evidence type="ECO:0000259" key="3">
    <source>
        <dbReference type="PROSITE" id="PS51677"/>
    </source>
</evidence>